<dbReference type="EMBL" id="AJLS01000057">
    <property type="protein sequence ID" value="EKN69304.1"/>
    <property type="molecule type" value="Genomic_DNA"/>
</dbReference>
<dbReference type="PATRIC" id="fig|1117379.3.peg.2208"/>
<comment type="caution">
    <text evidence="1">The sequence shown here is derived from an EMBL/GenBank/DDBJ whole genome shotgun (WGS) entry which is preliminary data.</text>
</comment>
<dbReference type="Proteomes" id="UP000006316">
    <property type="component" value="Unassembled WGS sequence"/>
</dbReference>
<evidence type="ECO:0000313" key="2">
    <source>
        <dbReference type="Proteomes" id="UP000006316"/>
    </source>
</evidence>
<protein>
    <submittedName>
        <fullName evidence="1">Uncharacterized protein</fullName>
    </submittedName>
</protein>
<accession>K6DLW4</accession>
<sequence length="86" mass="9947">MARHEHMQKIPGSIDGTGIFFIKRKFIYFFFNTPFFTRLTSVPLFLSNQSIKSFIINIDGLMDNSNSFLILSIKERAYSICFGLNV</sequence>
<proteinExistence type="predicted"/>
<gene>
    <name evidence="1" type="ORF">BABA_10591</name>
</gene>
<dbReference type="STRING" id="1117379.BABA_10591"/>
<name>K6DLW4_9BACI</name>
<organism evidence="1 2">
    <name type="scientific">Neobacillus bataviensis LMG 21833</name>
    <dbReference type="NCBI Taxonomy" id="1117379"/>
    <lineage>
        <taxon>Bacteria</taxon>
        <taxon>Bacillati</taxon>
        <taxon>Bacillota</taxon>
        <taxon>Bacilli</taxon>
        <taxon>Bacillales</taxon>
        <taxon>Bacillaceae</taxon>
        <taxon>Neobacillus</taxon>
    </lineage>
</organism>
<keyword evidence="2" id="KW-1185">Reference proteome</keyword>
<reference evidence="1 2" key="1">
    <citation type="journal article" date="2012" name="Front. Microbiol.">
        <title>Redundancy and modularity in membrane-associated dissimilatory nitrate reduction in Bacillus.</title>
        <authorList>
            <person name="Heylen K."/>
            <person name="Keltjens J."/>
        </authorList>
    </citation>
    <scope>NUCLEOTIDE SEQUENCE [LARGE SCALE GENOMIC DNA]</scope>
    <source>
        <strain evidence="2">LMG 21833T</strain>
    </source>
</reference>
<evidence type="ECO:0000313" key="1">
    <source>
        <dbReference type="EMBL" id="EKN69304.1"/>
    </source>
</evidence>
<dbReference type="AlphaFoldDB" id="K6DLW4"/>